<proteinExistence type="predicted"/>
<protein>
    <recommendedName>
        <fullName evidence="1">DUF4296 domain-containing protein</fullName>
    </recommendedName>
</protein>
<feature type="domain" description="DUF4296" evidence="1">
    <location>
        <begin position="13"/>
        <end position="95"/>
    </location>
</feature>
<dbReference type="InterPro" id="IPR025381">
    <property type="entry name" value="DUF4296"/>
</dbReference>
<keyword evidence="3" id="KW-1185">Reference proteome</keyword>
<dbReference type="STRING" id="1150112.SAMN04487893_11924"/>
<gene>
    <name evidence="2" type="ORF">SAMN04487893_11924</name>
</gene>
<organism evidence="2 3">
    <name type="scientific">Myroides guanonis</name>
    <dbReference type="NCBI Taxonomy" id="1150112"/>
    <lineage>
        <taxon>Bacteria</taxon>
        <taxon>Pseudomonadati</taxon>
        <taxon>Bacteroidota</taxon>
        <taxon>Flavobacteriia</taxon>
        <taxon>Flavobacteriales</taxon>
        <taxon>Flavobacteriaceae</taxon>
        <taxon>Myroides</taxon>
    </lineage>
</organism>
<dbReference type="Pfam" id="PF14129">
    <property type="entry name" value="DUF4296"/>
    <property type="match status" value="1"/>
</dbReference>
<accession>A0A1I3UPS3</accession>
<evidence type="ECO:0000259" key="1">
    <source>
        <dbReference type="Pfam" id="PF14129"/>
    </source>
</evidence>
<dbReference type="EMBL" id="FORU01000019">
    <property type="protein sequence ID" value="SFJ85344.1"/>
    <property type="molecule type" value="Genomic_DNA"/>
</dbReference>
<reference evidence="3" key="1">
    <citation type="submission" date="2016-10" db="EMBL/GenBank/DDBJ databases">
        <authorList>
            <person name="Varghese N."/>
            <person name="Submissions S."/>
        </authorList>
    </citation>
    <scope>NUCLEOTIDE SEQUENCE [LARGE SCALE GENOMIC DNA]</scope>
    <source>
        <strain evidence="3">DSM 26542</strain>
    </source>
</reference>
<sequence length="154" mass="17400">MTLLSCEEKHEKPTPFIEEGTMKDIMYDFSLVSAIEGVSAYYTDTVSKINGASVLRKYGIDSLTYVKNSEYYLNLDKGVYLDMQLEVKKRLEEQKAIIDTLVKRENDDKIKLGVVKDSLVLKDSLGVKINSSKVNDLKKAAKGLKLESKLQKLN</sequence>
<evidence type="ECO:0000313" key="2">
    <source>
        <dbReference type="EMBL" id="SFJ85344.1"/>
    </source>
</evidence>
<dbReference type="AlphaFoldDB" id="A0A1I3UPS3"/>
<name>A0A1I3UPS3_9FLAO</name>
<evidence type="ECO:0000313" key="3">
    <source>
        <dbReference type="Proteomes" id="UP000243887"/>
    </source>
</evidence>
<dbReference type="Proteomes" id="UP000243887">
    <property type="component" value="Unassembled WGS sequence"/>
</dbReference>